<feature type="region of interest" description="Disordered" evidence="1">
    <location>
        <begin position="1"/>
        <end position="54"/>
    </location>
</feature>
<feature type="compositionally biased region" description="Low complexity" evidence="1">
    <location>
        <begin position="21"/>
        <end position="36"/>
    </location>
</feature>
<accession>A0A163CTU0</accession>
<dbReference type="AlphaFoldDB" id="A0A163CTU0"/>
<protein>
    <submittedName>
        <fullName evidence="2">Uncharacterized protein</fullName>
    </submittedName>
</protein>
<keyword evidence="3" id="KW-1185">Reference proteome</keyword>
<sequence>MGSNDSLQFEEPAHPHIPLHTSSATDSTGSADSNAARAGGASKSPPALERQSSVGKIASLAKTIVKSPQEEKEYRELDKTLDHAVKKGPKEVDVGLMEA</sequence>
<evidence type="ECO:0000313" key="2">
    <source>
        <dbReference type="EMBL" id="KZM22685.1"/>
    </source>
</evidence>
<gene>
    <name evidence="2" type="ORF">ST47_g6281</name>
</gene>
<dbReference type="OrthoDB" id="3785366at2759"/>
<evidence type="ECO:0000313" key="3">
    <source>
        <dbReference type="Proteomes" id="UP000076837"/>
    </source>
</evidence>
<reference evidence="2 3" key="1">
    <citation type="journal article" date="2016" name="Sci. Rep.">
        <title>Draft genome sequencing and secretome analysis of fungal phytopathogen Ascochyta rabiei provides insight into the necrotrophic effector repertoire.</title>
        <authorList>
            <person name="Verma S."/>
            <person name="Gazara R.K."/>
            <person name="Nizam S."/>
            <person name="Parween S."/>
            <person name="Chattopadhyay D."/>
            <person name="Verma P.K."/>
        </authorList>
    </citation>
    <scope>NUCLEOTIDE SEQUENCE [LARGE SCALE GENOMIC DNA]</scope>
    <source>
        <strain evidence="2 3">ArDII</strain>
    </source>
</reference>
<dbReference type="EMBL" id="JYNV01000212">
    <property type="protein sequence ID" value="KZM22685.1"/>
    <property type="molecule type" value="Genomic_DNA"/>
</dbReference>
<dbReference type="Proteomes" id="UP000076837">
    <property type="component" value="Unassembled WGS sequence"/>
</dbReference>
<proteinExistence type="predicted"/>
<comment type="caution">
    <text evidence="2">The sequence shown here is derived from an EMBL/GenBank/DDBJ whole genome shotgun (WGS) entry which is preliminary data.</text>
</comment>
<organism evidence="2 3">
    <name type="scientific">Didymella rabiei</name>
    <name type="common">Chickpea ascochyta blight fungus</name>
    <name type="synonym">Mycosphaerella rabiei</name>
    <dbReference type="NCBI Taxonomy" id="5454"/>
    <lineage>
        <taxon>Eukaryota</taxon>
        <taxon>Fungi</taxon>
        <taxon>Dikarya</taxon>
        <taxon>Ascomycota</taxon>
        <taxon>Pezizomycotina</taxon>
        <taxon>Dothideomycetes</taxon>
        <taxon>Pleosporomycetidae</taxon>
        <taxon>Pleosporales</taxon>
        <taxon>Pleosporineae</taxon>
        <taxon>Didymellaceae</taxon>
        <taxon>Ascochyta</taxon>
    </lineage>
</organism>
<evidence type="ECO:0000256" key="1">
    <source>
        <dbReference type="SAM" id="MobiDB-lite"/>
    </source>
</evidence>
<name>A0A163CTU0_DIDRA</name>